<dbReference type="PROSITE" id="PS51384">
    <property type="entry name" value="FAD_FR"/>
    <property type="match status" value="1"/>
</dbReference>
<dbReference type="InterPro" id="IPR006058">
    <property type="entry name" value="2Fe2S_fd_BS"/>
</dbReference>
<feature type="domain" description="2Fe-2S ferredoxin-type" evidence="1">
    <location>
        <begin position="581"/>
        <end position="664"/>
    </location>
</feature>
<dbReference type="PROSITE" id="PS00197">
    <property type="entry name" value="2FE2S_FER_1"/>
    <property type="match status" value="1"/>
</dbReference>
<dbReference type="InterPro" id="IPR012675">
    <property type="entry name" value="Beta-grasp_dom_sf"/>
</dbReference>
<accession>A0A857J0S3</accession>
<dbReference type="Gene3D" id="3.10.20.30">
    <property type="match status" value="1"/>
</dbReference>
<dbReference type="InterPro" id="IPR036010">
    <property type="entry name" value="2Fe-2S_ferredoxin-like_sf"/>
</dbReference>
<dbReference type="AlphaFoldDB" id="A0A857J0S3"/>
<dbReference type="InterPro" id="IPR008333">
    <property type="entry name" value="Cbr1-like_FAD-bd_dom"/>
</dbReference>
<dbReference type="SUPFAM" id="SSF54292">
    <property type="entry name" value="2Fe-2S ferredoxin-like"/>
    <property type="match status" value="1"/>
</dbReference>
<dbReference type="InterPro" id="IPR001433">
    <property type="entry name" value="OxRdtase_FAD/NAD-bd"/>
</dbReference>
<dbReference type="InterPro" id="IPR012349">
    <property type="entry name" value="Split_barrel_FMN-bd"/>
</dbReference>
<feature type="domain" description="FAD-binding FR-type" evidence="2">
    <location>
        <begin position="310"/>
        <end position="416"/>
    </location>
</feature>
<dbReference type="Pfam" id="PF00175">
    <property type="entry name" value="NAD_binding_1"/>
    <property type="match status" value="1"/>
</dbReference>
<evidence type="ECO:0000313" key="4">
    <source>
        <dbReference type="Proteomes" id="UP000464787"/>
    </source>
</evidence>
<dbReference type="SUPFAM" id="SSF50475">
    <property type="entry name" value="FMN-binding split barrel"/>
    <property type="match status" value="1"/>
</dbReference>
<keyword evidence="4" id="KW-1185">Reference proteome</keyword>
<dbReference type="Gene3D" id="2.40.30.10">
    <property type="entry name" value="Translation factors"/>
    <property type="match status" value="1"/>
</dbReference>
<name>A0A857J0S3_9BURK</name>
<evidence type="ECO:0000313" key="3">
    <source>
        <dbReference type="EMBL" id="QHI97197.1"/>
    </source>
</evidence>
<gene>
    <name evidence="3" type="ORF">GT347_03900</name>
</gene>
<dbReference type="PRINTS" id="PR00410">
    <property type="entry name" value="PHEHYDRXLASE"/>
</dbReference>
<dbReference type="InterPro" id="IPR001041">
    <property type="entry name" value="2Fe-2S_ferredoxin-type"/>
</dbReference>
<dbReference type="CDD" id="cd06184">
    <property type="entry name" value="flavohem_like_fad_nad_binding"/>
    <property type="match status" value="1"/>
</dbReference>
<dbReference type="InterPro" id="IPR017938">
    <property type="entry name" value="Riboflavin_synthase-like_b-brl"/>
</dbReference>
<proteinExistence type="predicted"/>
<dbReference type="Gene3D" id="3.40.50.80">
    <property type="entry name" value="Nucleotide-binding domain of ferredoxin-NADP reductase (FNR) module"/>
    <property type="match status" value="1"/>
</dbReference>
<reference evidence="3 4" key="1">
    <citation type="submission" date="2020-01" db="EMBL/GenBank/DDBJ databases">
        <title>Genome sequencing of strain KACC 21265.</title>
        <authorList>
            <person name="Heo J."/>
            <person name="Kim S.-J."/>
            <person name="Kim J.-S."/>
            <person name="Hong S.-B."/>
            <person name="Kwon S.-W."/>
        </authorList>
    </citation>
    <scope>NUCLEOTIDE SEQUENCE [LARGE SCALE GENOMIC DNA]</scope>
    <source>
        <strain evidence="3 4">KACC 21265</strain>
    </source>
</reference>
<protein>
    <submittedName>
        <fullName evidence="3">2Fe-2S iron-sulfur cluster binding domain-containing protein</fullName>
    </submittedName>
</protein>
<dbReference type="CDD" id="cd00207">
    <property type="entry name" value="fer2"/>
    <property type="match status" value="1"/>
</dbReference>
<dbReference type="Pfam" id="PF00970">
    <property type="entry name" value="FAD_binding_6"/>
    <property type="match status" value="1"/>
</dbReference>
<dbReference type="Pfam" id="PF00111">
    <property type="entry name" value="Fer2"/>
    <property type="match status" value="1"/>
</dbReference>
<dbReference type="InterPro" id="IPR017927">
    <property type="entry name" value="FAD-bd_FR_type"/>
</dbReference>
<evidence type="ECO:0000259" key="1">
    <source>
        <dbReference type="PROSITE" id="PS51085"/>
    </source>
</evidence>
<organism evidence="3 4">
    <name type="scientific">Xylophilus rhododendri</name>
    <dbReference type="NCBI Taxonomy" id="2697032"/>
    <lineage>
        <taxon>Bacteria</taxon>
        <taxon>Pseudomonadati</taxon>
        <taxon>Pseudomonadota</taxon>
        <taxon>Betaproteobacteria</taxon>
        <taxon>Burkholderiales</taxon>
        <taxon>Xylophilus</taxon>
    </lineage>
</organism>
<dbReference type="PANTHER" id="PTHR42815:SF2">
    <property type="entry name" value="FAD-BINDING, PUTATIVE (AFU_ORTHOLOGUE AFUA_6G07600)-RELATED"/>
    <property type="match status" value="1"/>
</dbReference>
<dbReference type="PANTHER" id="PTHR42815">
    <property type="entry name" value="FAD-BINDING, PUTATIVE (AFU_ORTHOLOGUE AFUA_6G07600)-RELATED"/>
    <property type="match status" value="1"/>
</dbReference>
<dbReference type="EMBL" id="CP047650">
    <property type="protein sequence ID" value="QHI97197.1"/>
    <property type="molecule type" value="Genomic_DNA"/>
</dbReference>
<dbReference type="GO" id="GO:0051537">
    <property type="term" value="F:2 iron, 2 sulfur cluster binding"/>
    <property type="evidence" value="ECO:0007669"/>
    <property type="project" value="InterPro"/>
</dbReference>
<dbReference type="PROSITE" id="PS51085">
    <property type="entry name" value="2FE2S_FER_2"/>
    <property type="match status" value="1"/>
</dbReference>
<evidence type="ECO:0000259" key="2">
    <source>
        <dbReference type="PROSITE" id="PS51384"/>
    </source>
</evidence>
<dbReference type="KEGG" id="xyk:GT347_03900"/>
<dbReference type="SUPFAM" id="SSF52343">
    <property type="entry name" value="Ferredoxin reductase-like, C-terminal NADP-linked domain"/>
    <property type="match status" value="1"/>
</dbReference>
<sequence>MDSFGRQYVRTFMPEQHREFFPLLPFVLLGAVDPGGDVWATMRAGVPGFLSAPDEHHLSVDTVREPADPADAGLEDGDAVGLLGIDLMTRRRNRLNGIIRRTVGEDRFSIEVGQSFGACPRYITNRSCVPTRPPGRTSPQAPRLADGMDAEARRLIASADSLFVASYIEAKDSRDGRRQVDVSHRGGKPGFVRLDADGGLTVPEFNGNLFFNTLGNFVLNPKAGLLFVDYETGDMLQMTGVAEVILDSPEIAAFQGAERLWRFMPRKVVHRPAGLPLRWDRRPDGASPSVFLTGSWDEASARLQAQALAGRWRPFRIARATEESSTVRSLVLEAADGVAMVPHLAGQHLPLRLVDADASAASGPAPIRSYTLSSAPGDKLYRISVKRDGVVSQGLHRLQEGELVEVQGPAGAFTIDASQRRPAVLLAAGIGITPILSMLRHLVLEGVRTRHRRPAWIFHSARTKAERAFDREIAQLAGASEGAVRRVRVLGSGQGAKAVADYDAIGRIDLDLLQAHLPLADYDFYLCGPAGFMQSLYDGLRSLNIADERIHAESFGPAGLKRSGLAASSGRADAAPSPVAAEVVFSVSGRQATWKPGDGSILEIAEKAGLAPAYGCRSGSCGTCRTRIGGGQVAYITTPTAPVGADEALVCCAVPATALVSVIC</sequence>
<dbReference type="GO" id="GO:0016491">
    <property type="term" value="F:oxidoreductase activity"/>
    <property type="evidence" value="ECO:0007669"/>
    <property type="project" value="InterPro"/>
</dbReference>
<dbReference type="SUPFAM" id="SSF63380">
    <property type="entry name" value="Riboflavin synthase domain-like"/>
    <property type="match status" value="1"/>
</dbReference>
<dbReference type="Proteomes" id="UP000464787">
    <property type="component" value="Chromosome"/>
</dbReference>
<dbReference type="RefSeq" id="WP_160550715.1">
    <property type="nucleotide sequence ID" value="NZ_CP047650.1"/>
</dbReference>
<dbReference type="InterPro" id="IPR039261">
    <property type="entry name" value="FNR_nucleotide-bd"/>
</dbReference>
<dbReference type="Gene3D" id="2.30.110.10">
    <property type="entry name" value="Electron Transport, Fmn-binding Protein, Chain A"/>
    <property type="match status" value="1"/>
</dbReference>